<protein>
    <submittedName>
        <fullName evidence="5">Cellulase family glycosylhydrolase</fullName>
    </submittedName>
</protein>
<keyword evidence="2 3" id="KW-0326">Glycosidase</keyword>
<dbReference type="GO" id="GO:0005576">
    <property type="term" value="C:extracellular region"/>
    <property type="evidence" value="ECO:0007669"/>
    <property type="project" value="TreeGrafter"/>
</dbReference>
<comment type="similarity">
    <text evidence="3">Belongs to the glycosyl hydrolase 5 (cellulase A) family.</text>
</comment>
<evidence type="ECO:0000259" key="4">
    <source>
        <dbReference type="Pfam" id="PF00150"/>
    </source>
</evidence>
<organism evidence="5 6">
    <name type="scientific">Luoshenia tenuis</name>
    <dbReference type="NCBI Taxonomy" id="2763654"/>
    <lineage>
        <taxon>Bacteria</taxon>
        <taxon>Bacillati</taxon>
        <taxon>Bacillota</taxon>
        <taxon>Clostridia</taxon>
        <taxon>Christensenellales</taxon>
        <taxon>Christensenellaceae</taxon>
        <taxon>Luoshenia</taxon>
    </lineage>
</organism>
<dbReference type="GO" id="GO:0009986">
    <property type="term" value="C:cell surface"/>
    <property type="evidence" value="ECO:0007669"/>
    <property type="project" value="TreeGrafter"/>
</dbReference>
<evidence type="ECO:0000256" key="2">
    <source>
        <dbReference type="ARBA" id="ARBA00023295"/>
    </source>
</evidence>
<evidence type="ECO:0000256" key="1">
    <source>
        <dbReference type="ARBA" id="ARBA00022801"/>
    </source>
</evidence>
<dbReference type="PANTHER" id="PTHR31297">
    <property type="entry name" value="GLUCAN ENDO-1,6-BETA-GLUCOSIDASE B"/>
    <property type="match status" value="1"/>
</dbReference>
<gene>
    <name evidence="5" type="ORF">H8699_11650</name>
</gene>
<keyword evidence="1 3" id="KW-0378">Hydrolase</keyword>
<dbReference type="Proteomes" id="UP000654279">
    <property type="component" value="Unassembled WGS sequence"/>
</dbReference>
<dbReference type="SUPFAM" id="SSF51445">
    <property type="entry name" value="(Trans)glycosidases"/>
    <property type="match status" value="1"/>
</dbReference>
<sequence>MLKAQGKDFVDHGQKIVLTGFNFCGWMQMENFQIGFPGVEQQFRGYLAQYAGRDKAEHFFDRFLTQYVQEADIAFIKAMGCNHVRLNINYRHFESDQAPMQFKAEGFRHLDRVLELLAKYGMYGILEIHGAQGYQNPDWHSDNATNKVGLFQNQFYQQRLIALWRFIAEHYKDNAAVGGYEIMNEPWAEADEIDTLVDICKQATAAIRQVDKEHIVFIEANLFGKTYEGFPEPWDDNMACSVHQYPYPSLNMFCYPALNEGGSVFYNKDYIAYEMDIRDGYGKKYNLPVWMSEFGIVHNDDFREDKLRLLEDQLAVMDERGHSWALCCYKDVGNMGVVRLDPNSAWMQFVKESNALKLKYHTDFDPLASGSWEMMDVVKHLFRADFTPGSGEVEARLHRHLAVFFGEELCMRLCKRLAQLSLDELDTLMDSFKFENCLVREDWKAILTAHTK</sequence>
<dbReference type="InterPro" id="IPR050386">
    <property type="entry name" value="Glycosyl_hydrolase_5"/>
</dbReference>
<name>A0A926D4A4_9FIRM</name>
<dbReference type="EMBL" id="JACRSO010000006">
    <property type="protein sequence ID" value="MBC8530085.1"/>
    <property type="molecule type" value="Genomic_DNA"/>
</dbReference>
<dbReference type="InterPro" id="IPR001547">
    <property type="entry name" value="Glyco_hydro_5"/>
</dbReference>
<feature type="domain" description="Glycoside hydrolase family 5" evidence="4">
    <location>
        <begin position="64"/>
        <end position="328"/>
    </location>
</feature>
<keyword evidence="6" id="KW-1185">Reference proteome</keyword>
<evidence type="ECO:0000313" key="6">
    <source>
        <dbReference type="Proteomes" id="UP000654279"/>
    </source>
</evidence>
<dbReference type="AlphaFoldDB" id="A0A926D4A4"/>
<reference evidence="5" key="1">
    <citation type="submission" date="2020-08" db="EMBL/GenBank/DDBJ databases">
        <title>Genome public.</title>
        <authorList>
            <person name="Liu C."/>
            <person name="Sun Q."/>
        </authorList>
    </citation>
    <scope>NUCLEOTIDE SEQUENCE</scope>
    <source>
        <strain evidence="5">NSJ-44</strain>
    </source>
</reference>
<dbReference type="InterPro" id="IPR017853">
    <property type="entry name" value="GH"/>
</dbReference>
<proteinExistence type="inferred from homology"/>
<dbReference type="PANTHER" id="PTHR31297:SF13">
    <property type="entry name" value="PUTATIVE-RELATED"/>
    <property type="match status" value="1"/>
</dbReference>
<dbReference type="Gene3D" id="3.20.20.80">
    <property type="entry name" value="Glycosidases"/>
    <property type="match status" value="1"/>
</dbReference>
<evidence type="ECO:0000256" key="3">
    <source>
        <dbReference type="RuleBase" id="RU361153"/>
    </source>
</evidence>
<dbReference type="Pfam" id="PF00150">
    <property type="entry name" value="Cellulase"/>
    <property type="match status" value="1"/>
</dbReference>
<dbReference type="GO" id="GO:0009251">
    <property type="term" value="P:glucan catabolic process"/>
    <property type="evidence" value="ECO:0007669"/>
    <property type="project" value="TreeGrafter"/>
</dbReference>
<dbReference type="GO" id="GO:0008422">
    <property type="term" value="F:beta-glucosidase activity"/>
    <property type="evidence" value="ECO:0007669"/>
    <property type="project" value="TreeGrafter"/>
</dbReference>
<dbReference type="RefSeq" id="WP_138295675.1">
    <property type="nucleotide sequence ID" value="NZ_JACRSO010000006.1"/>
</dbReference>
<evidence type="ECO:0000313" key="5">
    <source>
        <dbReference type="EMBL" id="MBC8530085.1"/>
    </source>
</evidence>
<accession>A0A926D4A4</accession>
<comment type="caution">
    <text evidence="5">The sequence shown here is derived from an EMBL/GenBank/DDBJ whole genome shotgun (WGS) entry which is preliminary data.</text>
</comment>